<dbReference type="AlphaFoldDB" id="A0A5N6TFQ7"/>
<accession>A0A5N6TFQ7</accession>
<protein>
    <submittedName>
        <fullName evidence="1">Uncharacterized protein</fullName>
    </submittedName>
</protein>
<organism evidence="1 2">
    <name type="scientific">Aspergillus avenaceus</name>
    <dbReference type="NCBI Taxonomy" id="36643"/>
    <lineage>
        <taxon>Eukaryota</taxon>
        <taxon>Fungi</taxon>
        <taxon>Dikarya</taxon>
        <taxon>Ascomycota</taxon>
        <taxon>Pezizomycotina</taxon>
        <taxon>Eurotiomycetes</taxon>
        <taxon>Eurotiomycetidae</taxon>
        <taxon>Eurotiales</taxon>
        <taxon>Aspergillaceae</taxon>
        <taxon>Aspergillus</taxon>
        <taxon>Aspergillus subgen. Circumdati</taxon>
    </lineage>
</organism>
<evidence type="ECO:0000313" key="2">
    <source>
        <dbReference type="Proteomes" id="UP000325780"/>
    </source>
</evidence>
<name>A0A5N6TFQ7_ASPAV</name>
<proteinExistence type="predicted"/>
<evidence type="ECO:0000313" key="1">
    <source>
        <dbReference type="EMBL" id="KAE8144931.1"/>
    </source>
</evidence>
<dbReference type="Proteomes" id="UP000325780">
    <property type="component" value="Unassembled WGS sequence"/>
</dbReference>
<dbReference type="EMBL" id="ML742412">
    <property type="protein sequence ID" value="KAE8144931.1"/>
    <property type="molecule type" value="Genomic_DNA"/>
</dbReference>
<reference evidence="1 2" key="1">
    <citation type="submission" date="2019-04" db="EMBL/GenBank/DDBJ databases">
        <title>Friends and foes A comparative genomics study of 23 Aspergillus species from section Flavi.</title>
        <authorList>
            <consortium name="DOE Joint Genome Institute"/>
            <person name="Kjaerbolling I."/>
            <person name="Vesth T."/>
            <person name="Frisvad J.C."/>
            <person name="Nybo J.L."/>
            <person name="Theobald S."/>
            <person name="Kildgaard S."/>
            <person name="Isbrandt T."/>
            <person name="Kuo A."/>
            <person name="Sato A."/>
            <person name="Lyhne E.K."/>
            <person name="Kogle M.E."/>
            <person name="Wiebenga A."/>
            <person name="Kun R.S."/>
            <person name="Lubbers R.J."/>
            <person name="Makela M.R."/>
            <person name="Barry K."/>
            <person name="Chovatia M."/>
            <person name="Clum A."/>
            <person name="Daum C."/>
            <person name="Haridas S."/>
            <person name="He G."/>
            <person name="LaButti K."/>
            <person name="Lipzen A."/>
            <person name="Mondo S."/>
            <person name="Riley R."/>
            <person name="Salamov A."/>
            <person name="Simmons B.A."/>
            <person name="Magnuson J.K."/>
            <person name="Henrissat B."/>
            <person name="Mortensen U.H."/>
            <person name="Larsen T.O."/>
            <person name="Devries R.P."/>
            <person name="Grigoriev I.V."/>
            <person name="Machida M."/>
            <person name="Baker S.E."/>
            <person name="Andersen M.R."/>
        </authorList>
    </citation>
    <scope>NUCLEOTIDE SEQUENCE [LARGE SCALE GENOMIC DNA]</scope>
    <source>
        <strain evidence="1 2">IBT 18842</strain>
    </source>
</reference>
<sequence length="52" mass="5786">MVLSGTAAFGNENADHRRAGTLFQAFQVPDLSQFLDVWLVMCAVVLRCWGRS</sequence>
<gene>
    <name evidence="1" type="ORF">BDV25DRAFT_165751</name>
</gene>
<keyword evidence="2" id="KW-1185">Reference proteome</keyword>